<dbReference type="Proteomes" id="UP000604046">
    <property type="component" value="Unassembled WGS sequence"/>
</dbReference>
<sequence length="127" mass="14114">MVDGNIHVTPIKYASDWPRCYKSDLIDDPRPSQAAFAQLFYTIDVAEGPYTPATLTFWVKVFQEYPLPGSISVRCTKRIFHPSIDPRTGATALPGYDAEVGDVTQEVRLASLLASLTQMAVDLEHKL</sequence>
<dbReference type="AlphaFoldDB" id="A0A812TUP7"/>
<dbReference type="SUPFAM" id="SSF54495">
    <property type="entry name" value="UBC-like"/>
    <property type="match status" value="1"/>
</dbReference>
<protein>
    <submittedName>
        <fullName evidence="1">RCE2 protein</fullName>
    </submittedName>
</protein>
<accession>A0A812TUP7</accession>
<evidence type="ECO:0000313" key="1">
    <source>
        <dbReference type="EMBL" id="CAE7543272.1"/>
    </source>
</evidence>
<dbReference type="InterPro" id="IPR016135">
    <property type="entry name" value="UBQ-conjugating_enzyme/RWD"/>
</dbReference>
<reference evidence="1" key="1">
    <citation type="submission" date="2021-02" db="EMBL/GenBank/DDBJ databases">
        <authorList>
            <person name="Dougan E. K."/>
            <person name="Rhodes N."/>
            <person name="Thang M."/>
            <person name="Chan C."/>
        </authorList>
    </citation>
    <scope>NUCLEOTIDE SEQUENCE</scope>
</reference>
<comment type="caution">
    <text evidence="1">The sequence shown here is derived from an EMBL/GenBank/DDBJ whole genome shotgun (WGS) entry which is preliminary data.</text>
</comment>
<keyword evidence="2" id="KW-1185">Reference proteome</keyword>
<evidence type="ECO:0000313" key="2">
    <source>
        <dbReference type="Proteomes" id="UP000604046"/>
    </source>
</evidence>
<gene>
    <name evidence="1" type="primary">RCE2</name>
    <name evidence="1" type="ORF">SNAT2548_LOCUS30462</name>
</gene>
<dbReference type="EMBL" id="CAJNDS010002608">
    <property type="protein sequence ID" value="CAE7543272.1"/>
    <property type="molecule type" value="Genomic_DNA"/>
</dbReference>
<name>A0A812TUP7_9DINO</name>
<proteinExistence type="predicted"/>
<dbReference type="OrthoDB" id="434286at2759"/>
<organism evidence="1 2">
    <name type="scientific">Symbiodinium natans</name>
    <dbReference type="NCBI Taxonomy" id="878477"/>
    <lineage>
        <taxon>Eukaryota</taxon>
        <taxon>Sar</taxon>
        <taxon>Alveolata</taxon>
        <taxon>Dinophyceae</taxon>
        <taxon>Suessiales</taxon>
        <taxon>Symbiodiniaceae</taxon>
        <taxon>Symbiodinium</taxon>
    </lineage>
</organism>